<dbReference type="EMBL" id="JAXAFO010000066">
    <property type="protein sequence ID" value="MDX6851489.1"/>
    <property type="molecule type" value="Genomic_DNA"/>
</dbReference>
<reference evidence="1 2" key="1">
    <citation type="submission" date="2023-11" db="EMBL/GenBank/DDBJ databases">
        <title>Gilvimarinus fulvus sp. nov., isolated from the surface of Kelp.</title>
        <authorList>
            <person name="Sun Y.Y."/>
            <person name="Gong Y."/>
            <person name="Du Z.J."/>
        </authorList>
    </citation>
    <scope>NUCLEOTIDE SEQUENCE [LARGE SCALE GENOMIC DNA]</scope>
    <source>
        <strain evidence="1 2">SDUM040013</strain>
    </source>
</reference>
<dbReference type="RefSeq" id="WP_302721184.1">
    <property type="nucleotide sequence ID" value="NZ_JAULRU010000258.1"/>
</dbReference>
<organism evidence="1 2">
    <name type="scientific">Gilvimarinus gilvus</name>
    <dbReference type="NCBI Taxonomy" id="3058038"/>
    <lineage>
        <taxon>Bacteria</taxon>
        <taxon>Pseudomonadati</taxon>
        <taxon>Pseudomonadota</taxon>
        <taxon>Gammaproteobacteria</taxon>
        <taxon>Cellvibrionales</taxon>
        <taxon>Cellvibrionaceae</taxon>
        <taxon>Gilvimarinus</taxon>
    </lineage>
</organism>
<gene>
    <name evidence="1" type="ORF">SCD92_19120</name>
</gene>
<name>A0ABU4S2T8_9GAMM</name>
<accession>A0ABU4S2T8</accession>
<comment type="caution">
    <text evidence="1">The sequence shown here is derived from an EMBL/GenBank/DDBJ whole genome shotgun (WGS) entry which is preliminary data.</text>
</comment>
<dbReference type="Proteomes" id="UP001273505">
    <property type="component" value="Unassembled WGS sequence"/>
</dbReference>
<evidence type="ECO:0000313" key="1">
    <source>
        <dbReference type="EMBL" id="MDX6851489.1"/>
    </source>
</evidence>
<sequence>MKFRVSRENIEFYFDEKEALVVITAIHKVLVPKHTTQLYFHTDLELTDKGMDSLKKQGLVVLSDDNNSTLLKKQRVLLYKEMAVLVPVLSGMVQKSVWQPICQNIMAECSAAL</sequence>
<evidence type="ECO:0000313" key="2">
    <source>
        <dbReference type="Proteomes" id="UP001273505"/>
    </source>
</evidence>
<keyword evidence="2" id="KW-1185">Reference proteome</keyword>
<proteinExistence type="predicted"/>
<protein>
    <submittedName>
        <fullName evidence="1">Uncharacterized protein</fullName>
    </submittedName>
</protein>